<protein>
    <submittedName>
        <fullName evidence="2">Uncharacterized protein</fullName>
    </submittedName>
</protein>
<evidence type="ECO:0000313" key="3">
    <source>
        <dbReference type="Proteomes" id="UP001303046"/>
    </source>
</evidence>
<name>A0ABR1DYG1_NECAM</name>
<evidence type="ECO:0000313" key="2">
    <source>
        <dbReference type="EMBL" id="KAK6755055.1"/>
    </source>
</evidence>
<keyword evidence="3" id="KW-1185">Reference proteome</keyword>
<gene>
    <name evidence="2" type="primary">Necator_chrV.g18599</name>
    <name evidence="2" type="ORF">RB195_013808</name>
</gene>
<dbReference type="Proteomes" id="UP001303046">
    <property type="component" value="Unassembled WGS sequence"/>
</dbReference>
<reference evidence="2 3" key="1">
    <citation type="submission" date="2023-08" db="EMBL/GenBank/DDBJ databases">
        <title>A Necator americanus chromosomal reference genome.</title>
        <authorList>
            <person name="Ilik V."/>
            <person name="Petrzelkova K.J."/>
            <person name="Pardy F."/>
            <person name="Fuh T."/>
            <person name="Niatou-Singa F.S."/>
            <person name="Gouil Q."/>
            <person name="Baker L."/>
            <person name="Ritchie M.E."/>
            <person name="Jex A.R."/>
            <person name="Gazzola D."/>
            <person name="Li H."/>
            <person name="Toshio Fujiwara R."/>
            <person name="Zhan B."/>
            <person name="Aroian R.V."/>
            <person name="Pafco B."/>
            <person name="Schwarz E.M."/>
        </authorList>
    </citation>
    <scope>NUCLEOTIDE SEQUENCE [LARGE SCALE GENOMIC DNA]</scope>
    <source>
        <strain evidence="2 3">Aroian</strain>
        <tissue evidence="2">Whole animal</tissue>
    </source>
</reference>
<organism evidence="2 3">
    <name type="scientific">Necator americanus</name>
    <name type="common">Human hookworm</name>
    <dbReference type="NCBI Taxonomy" id="51031"/>
    <lineage>
        <taxon>Eukaryota</taxon>
        <taxon>Metazoa</taxon>
        <taxon>Ecdysozoa</taxon>
        <taxon>Nematoda</taxon>
        <taxon>Chromadorea</taxon>
        <taxon>Rhabditida</taxon>
        <taxon>Rhabditina</taxon>
        <taxon>Rhabditomorpha</taxon>
        <taxon>Strongyloidea</taxon>
        <taxon>Ancylostomatidae</taxon>
        <taxon>Bunostominae</taxon>
        <taxon>Necator</taxon>
    </lineage>
</organism>
<proteinExistence type="predicted"/>
<comment type="caution">
    <text evidence="2">The sequence shown here is derived from an EMBL/GenBank/DDBJ whole genome shotgun (WGS) entry which is preliminary data.</text>
</comment>
<dbReference type="EMBL" id="JAVFWL010000005">
    <property type="protein sequence ID" value="KAK6755055.1"/>
    <property type="molecule type" value="Genomic_DNA"/>
</dbReference>
<accession>A0ABR1DYG1</accession>
<evidence type="ECO:0000256" key="1">
    <source>
        <dbReference type="SAM" id="MobiDB-lite"/>
    </source>
</evidence>
<sequence>MLTGPGWLGGGRRSSAPRGPLRRSRSTSRWMTSAMLLGILSLRSIFHEDQHDEATEHTTEMFLDNRGILLNK</sequence>
<feature type="compositionally biased region" description="Gly residues" evidence="1">
    <location>
        <begin position="1"/>
        <end position="12"/>
    </location>
</feature>
<feature type="region of interest" description="Disordered" evidence="1">
    <location>
        <begin position="1"/>
        <end position="27"/>
    </location>
</feature>